<dbReference type="PROSITE" id="PS51257">
    <property type="entry name" value="PROKAR_LIPOPROTEIN"/>
    <property type="match status" value="1"/>
</dbReference>
<dbReference type="Gene3D" id="2.60.40.420">
    <property type="entry name" value="Cupredoxins - blue copper proteins"/>
    <property type="match status" value="1"/>
</dbReference>
<sequence length="120" mass="12935">MKKWLLGMLVVFIMFLAACGGDEGSNEENHTQADPSNKITLEASNFEFNQDEYQAESGDVTVELKNVEGMHGITIDGVSGFEIDGDGSKTVNLEPGEYTIRCSIMCGPGHADMVTTLVVS</sequence>
<accession>A0A3N5B787</accession>
<keyword evidence="3" id="KW-1185">Reference proteome</keyword>
<proteinExistence type="predicted"/>
<feature type="signal peptide" evidence="1">
    <location>
        <begin position="1"/>
        <end position="20"/>
    </location>
</feature>
<evidence type="ECO:0000256" key="1">
    <source>
        <dbReference type="SAM" id="SignalP"/>
    </source>
</evidence>
<name>A0A3N5B787_9BACI</name>
<reference evidence="2 3" key="1">
    <citation type="submission" date="2018-11" db="EMBL/GenBank/DDBJ databases">
        <title>Genomic Encyclopedia of Type Strains, Phase IV (KMG-IV): sequencing the most valuable type-strain genomes for metagenomic binning, comparative biology and taxonomic classification.</title>
        <authorList>
            <person name="Goeker M."/>
        </authorList>
    </citation>
    <scope>NUCLEOTIDE SEQUENCE [LARGE SCALE GENOMIC DNA]</scope>
    <source>
        <strain evidence="2 3">DSM 18090</strain>
    </source>
</reference>
<protein>
    <recommendedName>
        <fullName evidence="4">Cytochrome c oxidase subunit 2</fullName>
    </recommendedName>
</protein>
<dbReference type="InterPro" id="IPR008972">
    <property type="entry name" value="Cupredoxin"/>
</dbReference>
<dbReference type="SUPFAM" id="SSF49503">
    <property type="entry name" value="Cupredoxins"/>
    <property type="match status" value="1"/>
</dbReference>
<evidence type="ECO:0000313" key="3">
    <source>
        <dbReference type="Proteomes" id="UP000276443"/>
    </source>
</evidence>
<keyword evidence="1" id="KW-0732">Signal</keyword>
<evidence type="ECO:0008006" key="4">
    <source>
        <dbReference type="Google" id="ProtNLM"/>
    </source>
</evidence>
<comment type="caution">
    <text evidence="2">The sequence shown here is derived from an EMBL/GenBank/DDBJ whole genome shotgun (WGS) entry which is preliminary data.</text>
</comment>
<dbReference type="OrthoDB" id="279535at2"/>
<dbReference type="AlphaFoldDB" id="A0A3N5B787"/>
<evidence type="ECO:0000313" key="2">
    <source>
        <dbReference type="EMBL" id="RPF53223.1"/>
    </source>
</evidence>
<dbReference type="EMBL" id="RKRF01000009">
    <property type="protein sequence ID" value="RPF53223.1"/>
    <property type="molecule type" value="Genomic_DNA"/>
</dbReference>
<dbReference type="RefSeq" id="WP_124221639.1">
    <property type="nucleotide sequence ID" value="NZ_RKRF01000009.1"/>
</dbReference>
<dbReference type="Proteomes" id="UP000276443">
    <property type="component" value="Unassembled WGS sequence"/>
</dbReference>
<feature type="chain" id="PRO_5038500875" description="Cytochrome c oxidase subunit 2" evidence="1">
    <location>
        <begin position="21"/>
        <end position="120"/>
    </location>
</feature>
<organism evidence="2 3">
    <name type="scientific">Aquisalibacillus elongatus</name>
    <dbReference type="NCBI Taxonomy" id="485577"/>
    <lineage>
        <taxon>Bacteria</taxon>
        <taxon>Bacillati</taxon>
        <taxon>Bacillota</taxon>
        <taxon>Bacilli</taxon>
        <taxon>Bacillales</taxon>
        <taxon>Bacillaceae</taxon>
        <taxon>Aquisalibacillus</taxon>
    </lineage>
</organism>
<gene>
    <name evidence="2" type="ORF">EDC24_1720</name>
</gene>